<dbReference type="InterPro" id="IPR055170">
    <property type="entry name" value="GFO_IDH_MocA-like_dom"/>
</dbReference>
<sequence>MSNLPRIAVIGVGNMGSLHARVTAQSERAELALIVDPREEIGKAAAEKFETSWAPEMGDLTDIDAVVLASSTESHHGLALEILEKNKPLLVEKPVCASLEQTEEVLKLSESKGLPIMCGLLERYNPAVMTALGLLTEPVYVSAQRHSPYAPRILTGVAWDLLVHDVDLAIQCFGGAEPERVSAGVAQFHPSSVPGAEDVVDTLLTFPSGGIASVSASRIGQRKIRSLTIQELDRSIEVDLLRRDVTIYKHISHDSDPDGRGYRQQTVIEIPELVTAREPLATQLDRFLDLVAGKLDADDERRRILPSHRAVAEVKAKSAAVTG</sequence>
<dbReference type="InterPro" id="IPR036291">
    <property type="entry name" value="NAD(P)-bd_dom_sf"/>
</dbReference>
<dbReference type="OrthoDB" id="9815825at2"/>
<dbReference type="Gene3D" id="3.30.360.10">
    <property type="entry name" value="Dihydrodipicolinate Reductase, domain 2"/>
    <property type="match status" value="1"/>
</dbReference>
<evidence type="ECO:0000313" key="4">
    <source>
        <dbReference type="Proteomes" id="UP000199691"/>
    </source>
</evidence>
<gene>
    <name evidence="3" type="ORF">SAMN05421507_11413</name>
</gene>
<keyword evidence="4" id="KW-1185">Reference proteome</keyword>
<accession>A0A1H0VC76</accession>
<dbReference type="RefSeq" id="WP_090101666.1">
    <property type="nucleotide sequence ID" value="NZ_FNIX01000014.1"/>
</dbReference>
<dbReference type="PANTHER" id="PTHR43377">
    <property type="entry name" value="BILIVERDIN REDUCTASE A"/>
    <property type="match status" value="1"/>
</dbReference>
<dbReference type="SUPFAM" id="SSF55347">
    <property type="entry name" value="Glyceraldehyde-3-phosphate dehydrogenase-like, C-terminal domain"/>
    <property type="match status" value="1"/>
</dbReference>
<evidence type="ECO:0000313" key="3">
    <source>
        <dbReference type="EMBL" id="SDP75963.1"/>
    </source>
</evidence>
<dbReference type="EMBL" id="FNIX01000014">
    <property type="protein sequence ID" value="SDP75963.1"/>
    <property type="molecule type" value="Genomic_DNA"/>
</dbReference>
<feature type="domain" description="GFO/IDH/MocA-like oxidoreductase" evidence="2">
    <location>
        <begin position="154"/>
        <end position="222"/>
    </location>
</feature>
<dbReference type="Pfam" id="PF01408">
    <property type="entry name" value="GFO_IDH_MocA"/>
    <property type="match status" value="1"/>
</dbReference>
<evidence type="ECO:0000259" key="2">
    <source>
        <dbReference type="Pfam" id="PF22725"/>
    </source>
</evidence>
<protein>
    <submittedName>
        <fullName evidence="3">Predicted dehydrogenase</fullName>
    </submittedName>
</protein>
<organism evidence="3 4">
    <name type="scientific">Lentzea jiangxiensis</name>
    <dbReference type="NCBI Taxonomy" id="641025"/>
    <lineage>
        <taxon>Bacteria</taxon>
        <taxon>Bacillati</taxon>
        <taxon>Actinomycetota</taxon>
        <taxon>Actinomycetes</taxon>
        <taxon>Pseudonocardiales</taxon>
        <taxon>Pseudonocardiaceae</taxon>
        <taxon>Lentzea</taxon>
    </lineage>
</organism>
<dbReference type="PANTHER" id="PTHR43377:SF1">
    <property type="entry name" value="BILIVERDIN REDUCTASE A"/>
    <property type="match status" value="1"/>
</dbReference>
<dbReference type="Gene3D" id="3.40.50.720">
    <property type="entry name" value="NAD(P)-binding Rossmann-like Domain"/>
    <property type="match status" value="1"/>
</dbReference>
<dbReference type="InterPro" id="IPR000683">
    <property type="entry name" value="Gfo/Idh/MocA-like_OxRdtase_N"/>
</dbReference>
<name>A0A1H0VC76_9PSEU</name>
<dbReference type="GO" id="GO:0000166">
    <property type="term" value="F:nucleotide binding"/>
    <property type="evidence" value="ECO:0007669"/>
    <property type="project" value="InterPro"/>
</dbReference>
<evidence type="ECO:0000259" key="1">
    <source>
        <dbReference type="Pfam" id="PF01408"/>
    </source>
</evidence>
<feature type="domain" description="Gfo/Idh/MocA-like oxidoreductase N-terminal" evidence="1">
    <location>
        <begin position="6"/>
        <end position="118"/>
    </location>
</feature>
<dbReference type="Pfam" id="PF22725">
    <property type="entry name" value="GFO_IDH_MocA_C3"/>
    <property type="match status" value="1"/>
</dbReference>
<dbReference type="Proteomes" id="UP000199691">
    <property type="component" value="Unassembled WGS sequence"/>
</dbReference>
<dbReference type="SUPFAM" id="SSF51735">
    <property type="entry name" value="NAD(P)-binding Rossmann-fold domains"/>
    <property type="match status" value="1"/>
</dbReference>
<proteinExistence type="predicted"/>
<reference evidence="4" key="1">
    <citation type="submission" date="2016-10" db="EMBL/GenBank/DDBJ databases">
        <authorList>
            <person name="Varghese N."/>
            <person name="Submissions S."/>
        </authorList>
    </citation>
    <scope>NUCLEOTIDE SEQUENCE [LARGE SCALE GENOMIC DNA]</scope>
    <source>
        <strain evidence="4">CGMCC 4.6609</strain>
    </source>
</reference>
<dbReference type="InterPro" id="IPR051450">
    <property type="entry name" value="Gfo/Idh/MocA_Oxidoreductases"/>
</dbReference>
<dbReference type="STRING" id="641025.SAMN05421507_11413"/>
<dbReference type="AlphaFoldDB" id="A0A1H0VC76"/>